<dbReference type="Pfam" id="PF03820">
    <property type="entry name" value="SFXNs"/>
    <property type="match status" value="1"/>
</dbReference>
<evidence type="ECO:0000256" key="8">
    <source>
        <dbReference type="ARBA" id="ARBA00023136"/>
    </source>
</evidence>
<evidence type="ECO:0000313" key="9">
    <source>
        <dbReference type="EMBL" id="GMI33463.1"/>
    </source>
</evidence>
<evidence type="ECO:0000256" key="5">
    <source>
        <dbReference type="ARBA" id="ARBA00022970"/>
    </source>
</evidence>
<protein>
    <recommendedName>
        <fullName evidence="11">Sidoreflexin</fullName>
    </recommendedName>
</protein>
<evidence type="ECO:0000256" key="3">
    <source>
        <dbReference type="ARBA" id="ARBA00022448"/>
    </source>
</evidence>
<comment type="similarity">
    <text evidence="2">Belongs to the sideroflexin family.</text>
</comment>
<keyword evidence="4" id="KW-0812">Transmembrane</keyword>
<dbReference type="PANTHER" id="PTHR11153:SF6">
    <property type="entry name" value="SIDEROFLEXIN-5"/>
    <property type="match status" value="1"/>
</dbReference>
<dbReference type="PANTHER" id="PTHR11153">
    <property type="entry name" value="SIDEROFLEXIN"/>
    <property type="match status" value="1"/>
</dbReference>
<dbReference type="Proteomes" id="UP001165060">
    <property type="component" value="Unassembled WGS sequence"/>
</dbReference>
<keyword evidence="8" id="KW-0472">Membrane</keyword>
<keyword evidence="5" id="KW-0029">Amino-acid transport</keyword>
<sequence>MSTPPFTLDGSRFDQSTFAGRFLGFMHMIDPSLLLVSTEQLEDDRALIDRFKKNPVTNATDMTDEALWASRKRLDGVIHPTFQEEIHPFFRMAAFIPVNLPIVAGMLATSSVQGQLFWQWANQTYNSGLNYANRAGGDVDTTEIATNYGLAVGTACGLAAALKRFATTGPPLIRRLGAKPWAIPYLSVAAAGSANIYFSRRSELTQGVQVCREDGTAVGVSQEAAKQGLIQTIASRGVALPLPLLVFPPLLVSGMSRLPGLGSPRLKAPLELAAVTVALCGAVPAAIALFPQKLELDPKSLEPRFQNVVDPATNKPVTSLFANKGL</sequence>
<evidence type="ECO:0000256" key="4">
    <source>
        <dbReference type="ARBA" id="ARBA00022692"/>
    </source>
</evidence>
<dbReference type="EMBL" id="BRYB01003249">
    <property type="protein sequence ID" value="GMI33463.1"/>
    <property type="molecule type" value="Genomic_DNA"/>
</dbReference>
<comment type="caution">
    <text evidence="9">The sequence shown here is derived from an EMBL/GenBank/DDBJ whole genome shotgun (WGS) entry which is preliminary data.</text>
</comment>
<evidence type="ECO:0000256" key="6">
    <source>
        <dbReference type="ARBA" id="ARBA00022989"/>
    </source>
</evidence>
<evidence type="ECO:0008006" key="11">
    <source>
        <dbReference type="Google" id="ProtNLM"/>
    </source>
</evidence>
<gene>
    <name evidence="9" type="ORF">TeGR_g6969</name>
</gene>
<keyword evidence="6" id="KW-1133">Transmembrane helix</keyword>
<dbReference type="InterPro" id="IPR004686">
    <property type="entry name" value="Mtc"/>
</dbReference>
<comment type="subcellular location">
    <subcellularLocation>
        <location evidence="1">Mitochondrion membrane</location>
        <topology evidence="1">Multi-pass membrane protein</topology>
    </subcellularLocation>
</comment>
<reference evidence="9 10" key="1">
    <citation type="journal article" date="2023" name="Commun. Biol.">
        <title>Genome analysis of Parmales, the sister group of diatoms, reveals the evolutionary specialization of diatoms from phago-mixotrophs to photoautotrophs.</title>
        <authorList>
            <person name="Ban H."/>
            <person name="Sato S."/>
            <person name="Yoshikawa S."/>
            <person name="Yamada K."/>
            <person name="Nakamura Y."/>
            <person name="Ichinomiya M."/>
            <person name="Sato N."/>
            <person name="Blanc-Mathieu R."/>
            <person name="Endo H."/>
            <person name="Kuwata A."/>
            <person name="Ogata H."/>
        </authorList>
    </citation>
    <scope>NUCLEOTIDE SEQUENCE [LARGE SCALE GENOMIC DNA]</scope>
</reference>
<organism evidence="9 10">
    <name type="scientific">Tetraparma gracilis</name>
    <dbReference type="NCBI Taxonomy" id="2962635"/>
    <lineage>
        <taxon>Eukaryota</taxon>
        <taxon>Sar</taxon>
        <taxon>Stramenopiles</taxon>
        <taxon>Ochrophyta</taxon>
        <taxon>Bolidophyceae</taxon>
        <taxon>Parmales</taxon>
        <taxon>Triparmaceae</taxon>
        <taxon>Tetraparma</taxon>
    </lineage>
</organism>
<proteinExistence type="inferred from homology"/>
<accession>A0ABQ6MU92</accession>
<keyword evidence="3" id="KW-0813">Transport</keyword>
<keyword evidence="10" id="KW-1185">Reference proteome</keyword>
<name>A0ABQ6MU92_9STRA</name>
<evidence type="ECO:0000313" key="10">
    <source>
        <dbReference type="Proteomes" id="UP001165060"/>
    </source>
</evidence>
<evidence type="ECO:0000256" key="2">
    <source>
        <dbReference type="ARBA" id="ARBA00005974"/>
    </source>
</evidence>
<evidence type="ECO:0000256" key="7">
    <source>
        <dbReference type="ARBA" id="ARBA00023128"/>
    </source>
</evidence>
<evidence type="ECO:0000256" key="1">
    <source>
        <dbReference type="ARBA" id="ARBA00004225"/>
    </source>
</evidence>
<keyword evidence="7" id="KW-0496">Mitochondrion</keyword>